<name>A0A0A2VWK5_BEABA</name>
<dbReference type="STRING" id="1245745.A0A0A2VWK5"/>
<dbReference type="Pfam" id="PF06722">
    <property type="entry name" value="EryCIII-like_C"/>
    <property type="match status" value="1"/>
</dbReference>
<feature type="domain" description="Erythromycin biosynthesis protein CIII-like C-terminal" evidence="3">
    <location>
        <begin position="380"/>
        <end position="470"/>
    </location>
</feature>
<dbReference type="GO" id="GO:0008194">
    <property type="term" value="F:UDP-glycosyltransferase activity"/>
    <property type="evidence" value="ECO:0007669"/>
    <property type="project" value="InterPro"/>
</dbReference>
<dbReference type="Gene3D" id="3.40.50.2000">
    <property type="entry name" value="Glycogen Phosphorylase B"/>
    <property type="match status" value="2"/>
</dbReference>
<proteinExistence type="predicted"/>
<dbReference type="OrthoDB" id="5835829at2759"/>
<accession>A0A0A2VWK5</accession>
<dbReference type="AlphaFoldDB" id="A0A0A2VWK5"/>
<dbReference type="EMBL" id="ANFO01000129">
    <property type="protein sequence ID" value="KGQ12281.1"/>
    <property type="molecule type" value="Genomic_DNA"/>
</dbReference>
<organism evidence="4 5">
    <name type="scientific">Beauveria bassiana D1-5</name>
    <dbReference type="NCBI Taxonomy" id="1245745"/>
    <lineage>
        <taxon>Eukaryota</taxon>
        <taxon>Fungi</taxon>
        <taxon>Dikarya</taxon>
        <taxon>Ascomycota</taxon>
        <taxon>Pezizomycotina</taxon>
        <taxon>Sordariomycetes</taxon>
        <taxon>Hypocreomycetidae</taxon>
        <taxon>Hypocreales</taxon>
        <taxon>Cordycipitaceae</taxon>
        <taxon>Beauveria</taxon>
    </lineage>
</organism>
<evidence type="ECO:0000313" key="5">
    <source>
        <dbReference type="Proteomes" id="UP000030106"/>
    </source>
</evidence>
<comment type="caution">
    <text evidence="4">The sequence shown here is derived from an EMBL/GenBank/DDBJ whole genome shotgun (WGS) entry which is preliminary data.</text>
</comment>
<dbReference type="InterPro" id="IPR050271">
    <property type="entry name" value="UDP-glycosyltransferase"/>
</dbReference>
<evidence type="ECO:0000313" key="4">
    <source>
        <dbReference type="EMBL" id="KGQ12281.1"/>
    </source>
</evidence>
<dbReference type="InterPro" id="IPR002213">
    <property type="entry name" value="UDP_glucos_trans"/>
</dbReference>
<dbReference type="eggNOG" id="KOG1192">
    <property type="taxonomic scope" value="Eukaryota"/>
</dbReference>
<dbReference type="HOGENOM" id="CLU_031484_0_0_1"/>
<dbReference type="PANTHER" id="PTHR48043">
    <property type="entry name" value="EG:EG0003.4 PROTEIN-RELATED"/>
    <property type="match status" value="1"/>
</dbReference>
<keyword evidence="1" id="KW-0328">Glycosyltransferase</keyword>
<dbReference type="GO" id="GO:0016758">
    <property type="term" value="F:hexosyltransferase activity"/>
    <property type="evidence" value="ECO:0007669"/>
    <property type="project" value="UniProtKB-ARBA"/>
</dbReference>
<dbReference type="Proteomes" id="UP000030106">
    <property type="component" value="Unassembled WGS sequence"/>
</dbReference>
<sequence>MAAPALGPRILFAANVERGQYGVFLATADALLRSNAGVELHFASFPSLEKEVRAISDEAILATNGAAKPITFHALRGQTHAEAVLARNTEKYGQGSSVPPLAFSQPLNASTTMTTTRDLCTYLLGWDGPGFMHVYDSFSDIIKAVTPHLIVVDVLLSPAISAAWNSGIQFSYLSPNSIKDFAATYQPLAMLWKWPALMSGYSYPVPWYQKPLNMFHYLHMVYQILREPGLAKTKRHVEEKTGKPMRSLINTGNSLPDNARIFVGSLPELDFPLKSHPRIVPCGPIISEASPISESDPKLASWLTNGPTIYVNLGSLFKLKEDRAVELAKGLSMAIDQLERKTPDGPYMQVLWKLKKDGRFDATGPKSKIRAAFDDRMDSDRVRIVDWLDSPPLAVLQGGNIACSVHHGGASSYNEAILAGVPHVVLPFWTDCYEYANRVEFLGIGRRGARKHQPVFEATELSEVLVEVINGKQSQTMKQRSLELARLCKQNGSGPEIAAQGIVKLATEGAAVAAKGTPQ</sequence>
<dbReference type="InterPro" id="IPR010610">
    <property type="entry name" value="EryCIII-like_C"/>
</dbReference>
<protein>
    <submittedName>
        <fullName evidence="4">UDP-glycosyltransferase 89B1</fullName>
    </submittedName>
</protein>
<keyword evidence="2 4" id="KW-0808">Transferase</keyword>
<dbReference type="CDD" id="cd03784">
    <property type="entry name" value="GT1_Gtf-like"/>
    <property type="match status" value="1"/>
</dbReference>
<reference evidence="4 5" key="1">
    <citation type="submission" date="2012-10" db="EMBL/GenBank/DDBJ databases">
        <title>Genome sequencing and analysis of entomopathogenic fungi Beauveria bassiana D1-5.</title>
        <authorList>
            <person name="Li Q."/>
            <person name="Wang L."/>
            <person name="Zhang Z."/>
            <person name="Wang Q."/>
            <person name="Ren J."/>
            <person name="Wang M."/>
            <person name="Xu W."/>
            <person name="Wang J."/>
            <person name="Lu Y."/>
            <person name="Du Q."/>
            <person name="Sun Z."/>
        </authorList>
    </citation>
    <scope>NUCLEOTIDE SEQUENCE [LARGE SCALE GENOMIC DNA]</scope>
    <source>
        <strain evidence="4 5">D1-5</strain>
    </source>
</reference>
<dbReference type="PANTHER" id="PTHR48043:SF145">
    <property type="entry name" value="FI06409P-RELATED"/>
    <property type="match status" value="1"/>
</dbReference>
<evidence type="ECO:0000256" key="2">
    <source>
        <dbReference type="ARBA" id="ARBA00022679"/>
    </source>
</evidence>
<gene>
    <name evidence="4" type="ORF">BBAD15_g1976</name>
</gene>
<dbReference type="SUPFAM" id="SSF53756">
    <property type="entry name" value="UDP-Glycosyltransferase/glycogen phosphorylase"/>
    <property type="match status" value="1"/>
</dbReference>
<evidence type="ECO:0000256" key="1">
    <source>
        <dbReference type="ARBA" id="ARBA00022676"/>
    </source>
</evidence>
<evidence type="ECO:0000259" key="3">
    <source>
        <dbReference type="Pfam" id="PF06722"/>
    </source>
</evidence>